<evidence type="ECO:0000256" key="8">
    <source>
        <dbReference type="ARBA" id="ARBA00022968"/>
    </source>
</evidence>
<dbReference type="PANTHER" id="PTHR11731">
    <property type="entry name" value="PROTEASE FAMILY S9B,C DIPEPTIDYL-PEPTIDASE IV-RELATED"/>
    <property type="match status" value="1"/>
</dbReference>
<reference evidence="15 16" key="2">
    <citation type="submission" date="2016-08" db="EMBL/GenBank/DDBJ databases">
        <title>Pervasive Adenine N6-methylation of Active Genes in Fungi.</title>
        <authorList>
            <consortium name="DOE Joint Genome Institute"/>
            <person name="Mondo S.J."/>
            <person name="Dannebaum R.O."/>
            <person name="Kuo R.C."/>
            <person name="Labutti K."/>
            <person name="Haridas S."/>
            <person name="Kuo A."/>
            <person name="Salamov A."/>
            <person name="Ahrendt S.R."/>
            <person name="Lipzen A."/>
            <person name="Sullivan W."/>
            <person name="Andreopoulos W.B."/>
            <person name="Clum A."/>
            <person name="Lindquist E."/>
            <person name="Daum C."/>
            <person name="Ramamoorthy G.K."/>
            <person name="Gryganskyi A."/>
            <person name="Culley D."/>
            <person name="Magnuson J.K."/>
            <person name="James T.Y."/>
            <person name="O'Malley M.A."/>
            <person name="Stajich J.E."/>
            <person name="Spatafora J.W."/>
            <person name="Visel A."/>
            <person name="Grigoriev I.V."/>
        </authorList>
    </citation>
    <scope>NUCLEOTIDE SEQUENCE [LARGE SCALE GENOMIC DNA]</scope>
    <source>
        <strain evidence="15 16">S4</strain>
    </source>
</reference>
<dbReference type="Gene3D" id="3.40.50.1820">
    <property type="entry name" value="alpha/beta hydrolase"/>
    <property type="match status" value="1"/>
</dbReference>
<dbReference type="GO" id="GO:0004177">
    <property type="term" value="F:aminopeptidase activity"/>
    <property type="evidence" value="ECO:0007669"/>
    <property type="project" value="UniProtKB-KW"/>
</dbReference>
<evidence type="ECO:0000256" key="6">
    <source>
        <dbReference type="ARBA" id="ARBA00022801"/>
    </source>
</evidence>
<keyword evidence="7" id="KW-0720">Serine protease</keyword>
<dbReference type="InterPro" id="IPR029058">
    <property type="entry name" value="AB_hydrolase_fold"/>
</dbReference>
<dbReference type="PANTHER" id="PTHR11731:SF200">
    <property type="entry name" value="DIPEPTIDYL PEPTIDASE 10, ISOFORM B"/>
    <property type="match status" value="1"/>
</dbReference>
<sequence length="858" mass="99051">MDNEITANEGNSINLVDVPETDTVIPMNEETELFINDVEEEDEEEEENGAGYIMQAPFNETRNAKKLKYIIGGTITALVIFVTYLFFQRKSKIIFPTKQRLVLQDVFSSKLRPQISPLVWFDYGDDGTIVQIGNDGGIELYNIISKQSKPLATMEDLRKGDSRVQLGFSLSNDLHYLLIPTSIKTVFRHSKLKNYIIFDCQLKSYLNLKDELKNISNIEFSPSGDKLAFVKNNNLFFMDLTTKKTTQITNDGSSNIFNGISDWVYEEEILLQSQAFWWSPDSKYISFIKFNDTKVPEYEVPVYLDDNFDPLPYNDKKIIKYPKPGYPNPDVNVYIYDTNSTDINNNLKRVVYEKDYDFKQDNLTILQILWATETSENLFIRTANRVQDTARLFSVNIYNELKNLNDETKDKNTFVATFLKEDDYDDDGWITRSVDSIYYTPPNSYVEIMEDPNGYQHLNFYPNIYDDKSQFITSGEWEVVSIAGIDKNNKIIYYIGTEEGSMQRHLYKVNYNGQRNIKITPIISEVEEKKEIIGSFGEDLSDVGYYEASFSKGFNYYLLNYNGPSTPWQKILSTGDNYDDFHIDVSNNEQLAYTLSQYDMPKYRRIEIPIDDYKVNALVIYPPEFDESSSKKYPVLFHPYGGPNSQMADYSYNIDFDSVLASDPNYPMIIVIVDGRGTGWKGRKFRVCISRHLGKLEAEDQIKAAQYMQTLPYVDSKRIAIWGWSYGGFLTSKVIEANSGVFKVGMAVAPVIDWRLYDTLYTERYMKTLEENKEGYINSAVRNVTGFSNVDFLLVHGTEDGNVHFQNSALLVSKLTINNIKNYTVQFYTDNQHSMNFGNAYTSLMDLLTNFLHDHLFK</sequence>
<keyword evidence="5 12" id="KW-0812">Transmembrane</keyword>
<proteinExistence type="inferred from homology"/>
<evidence type="ECO:0000256" key="3">
    <source>
        <dbReference type="ARBA" id="ARBA00022438"/>
    </source>
</evidence>
<keyword evidence="8" id="KW-0735">Signal-anchor</keyword>
<evidence type="ECO:0000259" key="14">
    <source>
        <dbReference type="Pfam" id="PF00930"/>
    </source>
</evidence>
<evidence type="ECO:0000256" key="2">
    <source>
        <dbReference type="ARBA" id="ARBA00006150"/>
    </source>
</evidence>
<reference evidence="15 16" key="1">
    <citation type="submission" date="2016-08" db="EMBL/GenBank/DDBJ databases">
        <title>A Parts List for Fungal Cellulosomes Revealed by Comparative Genomics.</title>
        <authorList>
            <consortium name="DOE Joint Genome Institute"/>
            <person name="Haitjema C.H."/>
            <person name="Gilmore S.P."/>
            <person name="Henske J.K."/>
            <person name="Solomon K.V."/>
            <person name="De Groot R."/>
            <person name="Kuo A."/>
            <person name="Mondo S.J."/>
            <person name="Salamov A.A."/>
            <person name="Labutti K."/>
            <person name="Zhao Z."/>
            <person name="Chiniquy J."/>
            <person name="Barry K."/>
            <person name="Brewer H.M."/>
            <person name="Purvine S.O."/>
            <person name="Wright A.T."/>
            <person name="Boxma B."/>
            <person name="Van Alen T."/>
            <person name="Hackstein J.H."/>
            <person name="Baker S.E."/>
            <person name="Grigoriev I.V."/>
            <person name="O'Malley M.A."/>
        </authorList>
    </citation>
    <scope>NUCLEOTIDE SEQUENCE [LARGE SCALE GENOMIC DNA]</scope>
    <source>
        <strain evidence="15 16">S4</strain>
    </source>
</reference>
<keyword evidence="9 12" id="KW-1133">Transmembrane helix</keyword>
<dbReference type="InterPro" id="IPR002469">
    <property type="entry name" value="Peptidase_S9B_N"/>
</dbReference>
<dbReference type="InterPro" id="IPR050278">
    <property type="entry name" value="Serine_Prot_S9B/DPPIV"/>
</dbReference>
<organism evidence="15 16">
    <name type="scientific">Anaeromyces robustus</name>
    <dbReference type="NCBI Taxonomy" id="1754192"/>
    <lineage>
        <taxon>Eukaryota</taxon>
        <taxon>Fungi</taxon>
        <taxon>Fungi incertae sedis</taxon>
        <taxon>Chytridiomycota</taxon>
        <taxon>Chytridiomycota incertae sedis</taxon>
        <taxon>Neocallimastigomycetes</taxon>
        <taxon>Neocallimastigales</taxon>
        <taxon>Neocallimastigaceae</taxon>
        <taxon>Anaeromyces</taxon>
    </lineage>
</organism>
<dbReference type="Proteomes" id="UP000193944">
    <property type="component" value="Unassembled WGS sequence"/>
</dbReference>
<dbReference type="GO" id="GO:0004252">
    <property type="term" value="F:serine-type endopeptidase activity"/>
    <property type="evidence" value="ECO:0007669"/>
    <property type="project" value="InterPro"/>
</dbReference>
<dbReference type="FunFam" id="3.40.50.1820:FF:000003">
    <property type="entry name" value="Dipeptidyl peptidase 4"/>
    <property type="match status" value="1"/>
</dbReference>
<dbReference type="GO" id="GO:0008239">
    <property type="term" value="F:dipeptidyl-peptidase activity"/>
    <property type="evidence" value="ECO:0007669"/>
    <property type="project" value="TreeGrafter"/>
</dbReference>
<dbReference type="GO" id="GO:0005886">
    <property type="term" value="C:plasma membrane"/>
    <property type="evidence" value="ECO:0007669"/>
    <property type="project" value="TreeGrafter"/>
</dbReference>
<dbReference type="AlphaFoldDB" id="A0A1Y1XEN7"/>
<evidence type="ECO:0000256" key="7">
    <source>
        <dbReference type="ARBA" id="ARBA00022825"/>
    </source>
</evidence>
<comment type="caution">
    <text evidence="15">The sequence shown here is derived from an EMBL/GenBank/DDBJ whole genome shotgun (WGS) entry which is preliminary data.</text>
</comment>
<dbReference type="InterPro" id="IPR001375">
    <property type="entry name" value="Peptidase_S9_cat"/>
</dbReference>
<dbReference type="Pfam" id="PF00930">
    <property type="entry name" value="DPPIV_N"/>
    <property type="match status" value="1"/>
</dbReference>
<dbReference type="Gene3D" id="2.140.10.30">
    <property type="entry name" value="Dipeptidylpeptidase IV, N-terminal domain"/>
    <property type="match status" value="1"/>
</dbReference>
<dbReference type="STRING" id="1754192.A0A1Y1XEN7"/>
<keyword evidence="16" id="KW-1185">Reference proteome</keyword>
<evidence type="ECO:0000256" key="4">
    <source>
        <dbReference type="ARBA" id="ARBA00022670"/>
    </source>
</evidence>
<evidence type="ECO:0000256" key="11">
    <source>
        <dbReference type="ARBA" id="ARBA00023180"/>
    </source>
</evidence>
<feature type="domain" description="Peptidase S9 prolyl oligopeptidase catalytic" evidence="13">
    <location>
        <begin position="668"/>
        <end position="856"/>
    </location>
</feature>
<evidence type="ECO:0000313" key="15">
    <source>
        <dbReference type="EMBL" id="ORX84241.1"/>
    </source>
</evidence>
<dbReference type="EMBL" id="MCFG01000056">
    <property type="protein sequence ID" value="ORX84241.1"/>
    <property type="molecule type" value="Genomic_DNA"/>
</dbReference>
<keyword evidence="4" id="KW-0645">Protease</keyword>
<dbReference type="InterPro" id="IPR002471">
    <property type="entry name" value="Pept_S9_AS"/>
</dbReference>
<evidence type="ECO:0000313" key="16">
    <source>
        <dbReference type="Proteomes" id="UP000193944"/>
    </source>
</evidence>
<dbReference type="GO" id="GO:0005774">
    <property type="term" value="C:vacuolar membrane"/>
    <property type="evidence" value="ECO:0007669"/>
    <property type="project" value="UniProtKB-SubCell"/>
</dbReference>
<dbReference type="PROSITE" id="PS00708">
    <property type="entry name" value="PRO_ENDOPEP_SER"/>
    <property type="match status" value="1"/>
</dbReference>
<name>A0A1Y1XEN7_9FUNG</name>
<dbReference type="GO" id="GO:0006508">
    <property type="term" value="P:proteolysis"/>
    <property type="evidence" value="ECO:0007669"/>
    <property type="project" value="UniProtKB-KW"/>
</dbReference>
<evidence type="ECO:0000259" key="13">
    <source>
        <dbReference type="Pfam" id="PF00326"/>
    </source>
</evidence>
<protein>
    <recommendedName>
        <fullName evidence="17">Dipeptidyl aminopeptidase</fullName>
    </recommendedName>
</protein>
<dbReference type="SUPFAM" id="SSF82171">
    <property type="entry name" value="DPP6 N-terminal domain-like"/>
    <property type="match status" value="1"/>
</dbReference>
<comment type="subcellular location">
    <subcellularLocation>
        <location evidence="1">Vacuole membrane</location>
        <topology evidence="1">Single-pass type II membrane protein</topology>
    </subcellularLocation>
</comment>
<gene>
    <name evidence="15" type="ORF">BCR32DRAFT_291467</name>
</gene>
<evidence type="ECO:0000256" key="12">
    <source>
        <dbReference type="SAM" id="Phobius"/>
    </source>
</evidence>
<evidence type="ECO:0000256" key="10">
    <source>
        <dbReference type="ARBA" id="ARBA00023136"/>
    </source>
</evidence>
<feature type="domain" description="Dipeptidylpeptidase IV N-terminal" evidence="14">
    <location>
        <begin position="171"/>
        <end position="568"/>
    </location>
</feature>
<keyword evidence="11" id="KW-0325">Glycoprotein</keyword>
<evidence type="ECO:0000256" key="9">
    <source>
        <dbReference type="ARBA" id="ARBA00022989"/>
    </source>
</evidence>
<keyword evidence="6" id="KW-0378">Hydrolase</keyword>
<evidence type="ECO:0000256" key="1">
    <source>
        <dbReference type="ARBA" id="ARBA00004576"/>
    </source>
</evidence>
<evidence type="ECO:0000256" key="5">
    <source>
        <dbReference type="ARBA" id="ARBA00022692"/>
    </source>
</evidence>
<dbReference type="OrthoDB" id="16520at2759"/>
<feature type="transmembrane region" description="Helical" evidence="12">
    <location>
        <begin position="69"/>
        <end position="87"/>
    </location>
</feature>
<dbReference type="SUPFAM" id="SSF53474">
    <property type="entry name" value="alpha/beta-Hydrolases"/>
    <property type="match status" value="1"/>
</dbReference>
<evidence type="ECO:0008006" key="17">
    <source>
        <dbReference type="Google" id="ProtNLM"/>
    </source>
</evidence>
<accession>A0A1Y1XEN7</accession>
<comment type="similarity">
    <text evidence="2">Belongs to the peptidase S9B family.</text>
</comment>
<keyword evidence="3" id="KW-0031">Aminopeptidase</keyword>
<dbReference type="Pfam" id="PF00326">
    <property type="entry name" value="Peptidase_S9"/>
    <property type="match status" value="1"/>
</dbReference>
<keyword evidence="10 12" id="KW-0472">Membrane</keyword>